<keyword evidence="2" id="KW-0378">Hydrolase</keyword>
<feature type="region of interest" description="Disordered" evidence="1">
    <location>
        <begin position="68"/>
        <end position="102"/>
    </location>
</feature>
<evidence type="ECO:0000313" key="3">
    <source>
        <dbReference type="Proteomes" id="UP001163823"/>
    </source>
</evidence>
<reference evidence="2" key="1">
    <citation type="journal article" date="2023" name="Science">
        <title>Elucidation of the pathway for biosynthesis of saponin adjuvants from the soapbark tree.</title>
        <authorList>
            <person name="Reed J."/>
            <person name="Orme A."/>
            <person name="El-Demerdash A."/>
            <person name="Owen C."/>
            <person name="Martin L.B.B."/>
            <person name="Misra R.C."/>
            <person name="Kikuchi S."/>
            <person name="Rejzek M."/>
            <person name="Martin A.C."/>
            <person name="Harkess A."/>
            <person name="Leebens-Mack J."/>
            <person name="Louveau T."/>
            <person name="Stephenson M.J."/>
            <person name="Osbourn A."/>
        </authorList>
    </citation>
    <scope>NUCLEOTIDE SEQUENCE</scope>
    <source>
        <strain evidence="2">S10</strain>
    </source>
</reference>
<keyword evidence="3" id="KW-1185">Reference proteome</keyword>
<dbReference type="Proteomes" id="UP001163823">
    <property type="component" value="Chromosome 14"/>
</dbReference>
<accession>A0AAD7P5Z0</accession>
<gene>
    <name evidence="2" type="ORF">O6P43_032901</name>
</gene>
<protein>
    <submittedName>
        <fullName evidence="2">ATP-dependent RNA helicase</fullName>
    </submittedName>
</protein>
<keyword evidence="2" id="KW-0547">Nucleotide-binding</keyword>
<organism evidence="2 3">
    <name type="scientific">Quillaja saponaria</name>
    <name type="common">Soap bark tree</name>
    <dbReference type="NCBI Taxonomy" id="32244"/>
    <lineage>
        <taxon>Eukaryota</taxon>
        <taxon>Viridiplantae</taxon>
        <taxon>Streptophyta</taxon>
        <taxon>Embryophyta</taxon>
        <taxon>Tracheophyta</taxon>
        <taxon>Spermatophyta</taxon>
        <taxon>Magnoliopsida</taxon>
        <taxon>eudicotyledons</taxon>
        <taxon>Gunneridae</taxon>
        <taxon>Pentapetalae</taxon>
        <taxon>rosids</taxon>
        <taxon>fabids</taxon>
        <taxon>Fabales</taxon>
        <taxon>Quillajaceae</taxon>
        <taxon>Quillaja</taxon>
    </lineage>
</organism>
<dbReference type="AlphaFoldDB" id="A0AAD7P5Z0"/>
<dbReference type="EMBL" id="JARAOO010000014">
    <property type="protein sequence ID" value="KAJ7943331.1"/>
    <property type="molecule type" value="Genomic_DNA"/>
</dbReference>
<keyword evidence="2" id="KW-0347">Helicase</keyword>
<evidence type="ECO:0000313" key="2">
    <source>
        <dbReference type="EMBL" id="KAJ7943331.1"/>
    </source>
</evidence>
<keyword evidence="2" id="KW-0067">ATP-binding</keyword>
<sequence>MNVNVLTGKHCWIHLVPAVKQPEGTYRALASDQVVQIHPPSVLFQQKAECIILGELVQTSHKKFSFAWGKKDGGRGGPPSAEVLPGNNQEPLLAMEPIPTMS</sequence>
<dbReference type="GO" id="GO:0004386">
    <property type="term" value="F:helicase activity"/>
    <property type="evidence" value="ECO:0007669"/>
    <property type="project" value="UniProtKB-KW"/>
</dbReference>
<proteinExistence type="predicted"/>
<comment type="caution">
    <text evidence="2">The sequence shown here is derived from an EMBL/GenBank/DDBJ whole genome shotgun (WGS) entry which is preliminary data.</text>
</comment>
<evidence type="ECO:0000256" key="1">
    <source>
        <dbReference type="SAM" id="MobiDB-lite"/>
    </source>
</evidence>
<dbReference type="KEGG" id="qsa:O6P43_032901"/>
<name>A0AAD7P5Z0_QUISA</name>